<evidence type="ECO:0000313" key="8">
    <source>
        <dbReference type="Proteomes" id="UP001479520"/>
    </source>
</evidence>
<dbReference type="SUPFAM" id="SSF51395">
    <property type="entry name" value="FMN-linked oxidoreductases"/>
    <property type="match status" value="1"/>
</dbReference>
<dbReference type="GO" id="GO:0016491">
    <property type="term" value="F:oxidoreductase activity"/>
    <property type="evidence" value="ECO:0007669"/>
    <property type="project" value="UniProtKB-KW"/>
</dbReference>
<dbReference type="EMBL" id="CP151406">
    <property type="protein sequence ID" value="WZJ20956.1"/>
    <property type="molecule type" value="Genomic_DNA"/>
</dbReference>
<evidence type="ECO:0000313" key="7">
    <source>
        <dbReference type="EMBL" id="WZJ20956.1"/>
    </source>
</evidence>
<dbReference type="InterPro" id="IPR037396">
    <property type="entry name" value="FMN_HAD"/>
</dbReference>
<dbReference type="RefSeq" id="WP_341743447.1">
    <property type="nucleotide sequence ID" value="NZ_CP151406.1"/>
</dbReference>
<dbReference type="Gene3D" id="3.20.20.70">
    <property type="entry name" value="Aldolase class I"/>
    <property type="match status" value="1"/>
</dbReference>
<dbReference type="PIRSF" id="PIRSF000138">
    <property type="entry name" value="Al-hdrx_acd_dh"/>
    <property type="match status" value="1"/>
</dbReference>
<dbReference type="EC" id="1.-.-.-" evidence="7"/>
<dbReference type="PANTHER" id="PTHR10578">
    <property type="entry name" value="S -2-HYDROXY-ACID OXIDASE-RELATED"/>
    <property type="match status" value="1"/>
</dbReference>
<dbReference type="PROSITE" id="PS51349">
    <property type="entry name" value="FMN_HYDROXY_ACID_DH_2"/>
    <property type="match status" value="1"/>
</dbReference>
<proteinExistence type="inferred from homology"/>
<comment type="similarity">
    <text evidence="5">Belongs to the FMN-dependent alpha-hydroxy acid dehydrogenase family.</text>
</comment>
<dbReference type="InterPro" id="IPR000262">
    <property type="entry name" value="FMN-dep_DH"/>
</dbReference>
<dbReference type="PANTHER" id="PTHR10578:SF107">
    <property type="entry name" value="2-HYDROXYACID OXIDASE 1"/>
    <property type="match status" value="1"/>
</dbReference>
<dbReference type="Proteomes" id="UP001479520">
    <property type="component" value="Chromosome"/>
</dbReference>
<name>A0ABZ2XEJ5_9RHOO</name>
<evidence type="ECO:0000256" key="3">
    <source>
        <dbReference type="ARBA" id="ARBA00022643"/>
    </source>
</evidence>
<reference evidence="7 8" key="1">
    <citation type="submission" date="2024-04" db="EMBL/GenBank/DDBJ databases">
        <title>Dissimilatory iodate-reducing microorganisms contribute to the enrichment of iodine in groundwater.</title>
        <authorList>
            <person name="Jiang Z."/>
        </authorList>
    </citation>
    <scope>NUCLEOTIDE SEQUENCE [LARGE SCALE GENOMIC DNA]</scope>
    <source>
        <strain evidence="7 8">NCP973</strain>
    </source>
</reference>
<comment type="cofactor">
    <cofactor evidence="1">
        <name>FMN</name>
        <dbReference type="ChEBI" id="CHEBI:58210"/>
    </cofactor>
</comment>
<evidence type="ECO:0000256" key="5">
    <source>
        <dbReference type="ARBA" id="ARBA00024042"/>
    </source>
</evidence>
<dbReference type="Pfam" id="PF01070">
    <property type="entry name" value="FMN_dh"/>
    <property type="match status" value="1"/>
</dbReference>
<keyword evidence="3" id="KW-0288">FMN</keyword>
<accession>A0ABZ2XEJ5</accession>
<evidence type="ECO:0000256" key="1">
    <source>
        <dbReference type="ARBA" id="ARBA00001917"/>
    </source>
</evidence>
<feature type="domain" description="FMN hydroxy acid dehydrogenase" evidence="6">
    <location>
        <begin position="6"/>
        <end position="366"/>
    </location>
</feature>
<evidence type="ECO:0000256" key="2">
    <source>
        <dbReference type="ARBA" id="ARBA00022630"/>
    </source>
</evidence>
<evidence type="ECO:0000256" key="4">
    <source>
        <dbReference type="ARBA" id="ARBA00023002"/>
    </source>
</evidence>
<evidence type="ECO:0000259" key="6">
    <source>
        <dbReference type="PROSITE" id="PS51349"/>
    </source>
</evidence>
<keyword evidence="8" id="KW-1185">Reference proteome</keyword>
<dbReference type="InterPro" id="IPR013785">
    <property type="entry name" value="Aldolase_TIM"/>
</dbReference>
<keyword evidence="2" id="KW-0285">Flavoprotein</keyword>
<protein>
    <submittedName>
        <fullName evidence="7">Alpha-hydroxy acid oxidase</fullName>
        <ecNumber evidence="7">1.-.-.-</ecNumber>
    </submittedName>
</protein>
<sequence>MAALNSIPGEVHCAQDYEILARHFLSEADYAYIAGGCGRDSTLRANREAFDSVRLWPRLLRDVRHGHLASTLLGHALPHPIMLAPLAYQTLAHPQGEIDVARAAAATDSCLILSTLSGRSIEETMPHAGEARWFQLYFQADQAATLDLVRRAESAACQVLVVTLDTAIKLPSLGALRSGFSMPARVVAANLTNYRAPAQLALARGQSRIFQGAMAGAPNLDDLRWLLGQTRLPIVVKGVLHPEDALMLKAMGIAGLVVSNHGGRSLDGAPASLEVLPAIRAAVGPGYPLLLDSGVRSGTDIFRGLAAGANAVLVGRLQVYALAVAGALGVAHMLRLLREELEACMAQAGCATLADIGPQMIYRNKDEA</sequence>
<gene>
    <name evidence="7" type="ORF">AADV58_13525</name>
</gene>
<organism evidence="7 8">
    <name type="scientific">Azonexus hydrophilus</name>
    <dbReference type="NCBI Taxonomy" id="418702"/>
    <lineage>
        <taxon>Bacteria</taxon>
        <taxon>Pseudomonadati</taxon>
        <taxon>Pseudomonadota</taxon>
        <taxon>Betaproteobacteria</taxon>
        <taxon>Rhodocyclales</taxon>
        <taxon>Azonexaceae</taxon>
        <taxon>Azonexus</taxon>
    </lineage>
</organism>
<dbReference type="CDD" id="cd02809">
    <property type="entry name" value="alpha_hydroxyacid_oxid_FMN"/>
    <property type="match status" value="1"/>
</dbReference>
<dbReference type="InterPro" id="IPR012133">
    <property type="entry name" value="Alpha-hydoxy_acid_DH_FMN"/>
</dbReference>
<keyword evidence="4 7" id="KW-0560">Oxidoreductase</keyword>